<keyword evidence="1" id="KW-0812">Transmembrane</keyword>
<name>A0A9P7KW84_9HYPO</name>
<dbReference type="EMBL" id="JAGPUO010000008">
    <property type="protein sequence ID" value="KAG5661156.1"/>
    <property type="molecule type" value="Genomic_DNA"/>
</dbReference>
<comment type="caution">
    <text evidence="2">The sequence shown here is derived from an EMBL/GenBank/DDBJ whole genome shotgun (WGS) entry which is preliminary data.</text>
</comment>
<reference evidence="2" key="1">
    <citation type="submission" date="2021-04" db="EMBL/GenBank/DDBJ databases">
        <title>Draft genome of Fusarium avenaceum strain F156N33, isolated from an atmospheric sample in Virginia.</title>
        <authorList>
            <person name="Yang S."/>
            <person name="Vinatzer B.A."/>
            <person name="Coleman J."/>
        </authorList>
    </citation>
    <scope>NUCLEOTIDE SEQUENCE</scope>
    <source>
        <strain evidence="2">F156N33</strain>
    </source>
</reference>
<accession>A0A9P7KW84</accession>
<evidence type="ECO:0000256" key="1">
    <source>
        <dbReference type="SAM" id="Phobius"/>
    </source>
</evidence>
<sequence>MHPKGHLPQSIYPTLLMIDKNQCQAHTRNPWGRSQHRYDYRFRYLLMGSLSILFLAVVIVVIIVIVETSNGH</sequence>
<feature type="transmembrane region" description="Helical" evidence="1">
    <location>
        <begin position="44"/>
        <end position="66"/>
    </location>
</feature>
<keyword evidence="3" id="KW-1185">Reference proteome</keyword>
<proteinExistence type="predicted"/>
<dbReference type="AlphaFoldDB" id="A0A9P7KW84"/>
<keyword evidence="1" id="KW-0472">Membrane</keyword>
<evidence type="ECO:0000313" key="2">
    <source>
        <dbReference type="EMBL" id="KAG5661156.1"/>
    </source>
</evidence>
<protein>
    <submittedName>
        <fullName evidence="2">Uncharacterized protein</fullName>
    </submittedName>
</protein>
<organism evidence="2 3">
    <name type="scientific">Fusarium avenaceum</name>
    <dbReference type="NCBI Taxonomy" id="40199"/>
    <lineage>
        <taxon>Eukaryota</taxon>
        <taxon>Fungi</taxon>
        <taxon>Dikarya</taxon>
        <taxon>Ascomycota</taxon>
        <taxon>Pezizomycotina</taxon>
        <taxon>Sordariomycetes</taxon>
        <taxon>Hypocreomycetidae</taxon>
        <taxon>Hypocreales</taxon>
        <taxon>Nectriaceae</taxon>
        <taxon>Fusarium</taxon>
        <taxon>Fusarium tricinctum species complex</taxon>
    </lineage>
</organism>
<dbReference type="Proteomes" id="UP000782241">
    <property type="component" value="Unassembled WGS sequence"/>
</dbReference>
<gene>
    <name evidence="2" type="ORF">KAF25_002799</name>
</gene>
<keyword evidence="1" id="KW-1133">Transmembrane helix</keyword>
<evidence type="ECO:0000313" key="3">
    <source>
        <dbReference type="Proteomes" id="UP000782241"/>
    </source>
</evidence>